<dbReference type="GO" id="GO:0003677">
    <property type="term" value="F:DNA binding"/>
    <property type="evidence" value="ECO:0007669"/>
    <property type="project" value="UniProtKB-KW"/>
</dbReference>
<evidence type="ECO:0000256" key="2">
    <source>
        <dbReference type="ARBA" id="ARBA00023015"/>
    </source>
</evidence>
<dbReference type="GO" id="GO:0045892">
    <property type="term" value="P:negative regulation of DNA-templated transcription"/>
    <property type="evidence" value="ECO:0007669"/>
    <property type="project" value="InterPro"/>
</dbReference>
<dbReference type="Gene3D" id="1.10.10.10">
    <property type="entry name" value="Winged helix-like DNA-binding domain superfamily/Winged helix DNA-binding domain"/>
    <property type="match status" value="1"/>
</dbReference>
<dbReference type="Gene3D" id="6.10.140.850">
    <property type="match status" value="1"/>
</dbReference>
<evidence type="ECO:0000313" key="5">
    <source>
        <dbReference type="EMBL" id="TQL67224.1"/>
    </source>
</evidence>
<evidence type="ECO:0000256" key="1">
    <source>
        <dbReference type="ARBA" id="ARBA00011046"/>
    </source>
</evidence>
<dbReference type="InterPro" id="IPR036388">
    <property type="entry name" value="WH-like_DNA-bd_sf"/>
</dbReference>
<reference evidence="5 6" key="1">
    <citation type="submission" date="2019-06" db="EMBL/GenBank/DDBJ databases">
        <title>Sequencing the genomes of 1000 actinobacteria strains.</title>
        <authorList>
            <person name="Klenk H.-P."/>
        </authorList>
    </citation>
    <scope>NUCLEOTIDE SEQUENCE [LARGE SCALE GENOMIC DNA]</scope>
    <source>
        <strain evidence="5 6">DSM 25218</strain>
    </source>
</reference>
<dbReference type="Pfam" id="PF03965">
    <property type="entry name" value="Penicillinase_R"/>
    <property type="match status" value="1"/>
</dbReference>
<sequence length="117" mass="13166">MRGLGQLEATVMGVMWEVREPVTVRAVVERLQQSREIAYTTVMTVMDNLHSKGFLTRGRAGRAYVYQAARPREEHEAELMEEVLAGSADRSATLLHFVEKITPDELAQLRALLADKP</sequence>
<evidence type="ECO:0000256" key="4">
    <source>
        <dbReference type="ARBA" id="ARBA00023163"/>
    </source>
</evidence>
<dbReference type="RefSeq" id="WP_141779349.1">
    <property type="nucleotide sequence ID" value="NZ_VFOV01000001.1"/>
</dbReference>
<dbReference type="Proteomes" id="UP000320209">
    <property type="component" value="Unassembled WGS sequence"/>
</dbReference>
<dbReference type="EMBL" id="VFOV01000001">
    <property type="protein sequence ID" value="TQL67224.1"/>
    <property type="molecule type" value="Genomic_DNA"/>
</dbReference>
<dbReference type="PIRSF" id="PIRSF019455">
    <property type="entry name" value="CopR_AtkY"/>
    <property type="match status" value="1"/>
</dbReference>
<accession>A0A543A3T8</accession>
<gene>
    <name evidence="5" type="ORF">FB381_1097</name>
</gene>
<keyword evidence="6" id="KW-1185">Reference proteome</keyword>
<comment type="similarity">
    <text evidence="1">Belongs to the BlaI transcriptional regulatory family.</text>
</comment>
<organism evidence="5 6">
    <name type="scientific">Nocardioides albertanoniae</name>
    <dbReference type="NCBI Taxonomy" id="1175486"/>
    <lineage>
        <taxon>Bacteria</taxon>
        <taxon>Bacillati</taxon>
        <taxon>Actinomycetota</taxon>
        <taxon>Actinomycetes</taxon>
        <taxon>Propionibacteriales</taxon>
        <taxon>Nocardioidaceae</taxon>
        <taxon>Nocardioides</taxon>
    </lineage>
</organism>
<evidence type="ECO:0000256" key="3">
    <source>
        <dbReference type="ARBA" id="ARBA00023125"/>
    </source>
</evidence>
<keyword evidence="2" id="KW-0805">Transcription regulation</keyword>
<dbReference type="InterPro" id="IPR036390">
    <property type="entry name" value="WH_DNA-bd_sf"/>
</dbReference>
<name>A0A543A3T8_9ACTN</name>
<dbReference type="OrthoDB" id="9813987at2"/>
<comment type="caution">
    <text evidence="5">The sequence shown here is derived from an EMBL/GenBank/DDBJ whole genome shotgun (WGS) entry which is preliminary data.</text>
</comment>
<keyword evidence="3" id="KW-0238">DNA-binding</keyword>
<evidence type="ECO:0000313" key="6">
    <source>
        <dbReference type="Proteomes" id="UP000320209"/>
    </source>
</evidence>
<dbReference type="AlphaFoldDB" id="A0A543A3T8"/>
<protein>
    <submittedName>
        <fullName evidence="5">Putative transcriptional regulator</fullName>
    </submittedName>
</protein>
<dbReference type="SUPFAM" id="SSF46785">
    <property type="entry name" value="Winged helix' DNA-binding domain"/>
    <property type="match status" value="1"/>
</dbReference>
<dbReference type="InterPro" id="IPR005650">
    <property type="entry name" value="BlaI_family"/>
</dbReference>
<proteinExistence type="inferred from homology"/>
<keyword evidence="4" id="KW-0804">Transcription</keyword>